<feature type="compositionally biased region" description="Basic residues" evidence="1">
    <location>
        <begin position="12"/>
        <end position="25"/>
    </location>
</feature>
<dbReference type="EMBL" id="CAMPGE010019618">
    <property type="protein sequence ID" value="CAI2377941.1"/>
    <property type="molecule type" value="Genomic_DNA"/>
</dbReference>
<evidence type="ECO:0000313" key="2">
    <source>
        <dbReference type="EMBL" id="CAI2377941.1"/>
    </source>
</evidence>
<feature type="compositionally biased region" description="Basic and acidic residues" evidence="1">
    <location>
        <begin position="98"/>
        <end position="108"/>
    </location>
</feature>
<gene>
    <name evidence="2" type="ORF">ECRASSUSDP1_LOCUS19332</name>
</gene>
<sequence>MPGKLITGPKAKNNKRRTTRRKRKSRINDDSDDQYETDMYSARVKRQNISRNDFDQKEVYIGDNSTPDGFQIPQRRLTREEKKLQYYLDTIKKQEEERLKKSEREANKLHPCNRTLGVPNSQKVGEPKEPLRISLAKDYHPVLQSLSVDLDRLVSNVVNEPCIKSLKYDLDPDHYYKEEEGISCTQSEDQNESTFDNQRTPTLKSMSTSSIANSCDIENGGEALLLTNEMEKSSSTLCEIEPKTENLHQRYTSMILHLTLQKQKEGRTNHQRCFL</sequence>
<dbReference type="Proteomes" id="UP001295684">
    <property type="component" value="Unassembled WGS sequence"/>
</dbReference>
<accession>A0AAD1XSJ9</accession>
<reference evidence="2" key="1">
    <citation type="submission" date="2023-07" db="EMBL/GenBank/DDBJ databases">
        <authorList>
            <consortium name="AG Swart"/>
            <person name="Singh M."/>
            <person name="Singh A."/>
            <person name="Seah K."/>
            <person name="Emmerich C."/>
        </authorList>
    </citation>
    <scope>NUCLEOTIDE SEQUENCE</scope>
    <source>
        <strain evidence="2">DP1</strain>
    </source>
</reference>
<feature type="region of interest" description="Disordered" evidence="1">
    <location>
        <begin position="181"/>
        <end position="207"/>
    </location>
</feature>
<proteinExistence type="predicted"/>
<dbReference type="AlphaFoldDB" id="A0AAD1XSJ9"/>
<keyword evidence="3" id="KW-1185">Reference proteome</keyword>
<evidence type="ECO:0000256" key="1">
    <source>
        <dbReference type="SAM" id="MobiDB-lite"/>
    </source>
</evidence>
<comment type="caution">
    <text evidence="2">The sequence shown here is derived from an EMBL/GenBank/DDBJ whole genome shotgun (WGS) entry which is preliminary data.</text>
</comment>
<protein>
    <submittedName>
        <fullName evidence="2">Uncharacterized protein</fullName>
    </submittedName>
</protein>
<evidence type="ECO:0000313" key="3">
    <source>
        <dbReference type="Proteomes" id="UP001295684"/>
    </source>
</evidence>
<feature type="region of interest" description="Disordered" evidence="1">
    <location>
        <begin position="98"/>
        <end position="126"/>
    </location>
</feature>
<feature type="region of interest" description="Disordered" evidence="1">
    <location>
        <begin position="1"/>
        <end position="49"/>
    </location>
</feature>
<feature type="compositionally biased region" description="Polar residues" evidence="1">
    <location>
        <begin position="183"/>
        <end position="207"/>
    </location>
</feature>
<name>A0AAD1XSJ9_EUPCR</name>
<organism evidence="2 3">
    <name type="scientific">Euplotes crassus</name>
    <dbReference type="NCBI Taxonomy" id="5936"/>
    <lineage>
        <taxon>Eukaryota</taxon>
        <taxon>Sar</taxon>
        <taxon>Alveolata</taxon>
        <taxon>Ciliophora</taxon>
        <taxon>Intramacronucleata</taxon>
        <taxon>Spirotrichea</taxon>
        <taxon>Hypotrichia</taxon>
        <taxon>Euplotida</taxon>
        <taxon>Euplotidae</taxon>
        <taxon>Moneuplotes</taxon>
    </lineage>
</organism>